<dbReference type="InterPro" id="IPR028202">
    <property type="entry name" value="Reductase_C"/>
</dbReference>
<dbReference type="SUPFAM" id="SSF55424">
    <property type="entry name" value="FAD/NAD-linked reductases, dimerisation (C-terminal) domain"/>
    <property type="match status" value="1"/>
</dbReference>
<feature type="domain" description="Reductase C-terminal" evidence="6">
    <location>
        <begin position="323"/>
        <end position="408"/>
    </location>
</feature>
<accession>A0ABW1VJ57</accession>
<keyword evidence="2" id="KW-0285">Flavoprotein</keyword>
<name>A0ABW1VJ57_9MICO</name>
<sequence length="411" mass="43653">MNAERFVIVGGGLAGAKAAETLRKAGFGGRITIVCGEAELPYIRPPLSKAVLTGADERTTIYVHPAEWYAERDIELSLGRLAVGLRPRDRSVTLDDGSELRYERLLLATGASARELPGAWSELDGIRYLRTVQDSDRLRTDFAGGGRRVVVVGSGWIGLEVAAAAASYGNRVTVLGREVVPLATAIGNELGEVFAAEHRAHGVELRMRTTVRRPIGADGVVTGVELPDGEIVPADVVVVGVGAVPNVELAEAAGLAVNDGILVDASLRSSDEAIFACGDVANAFHPVLGRHLRVEHWANALRSAPVAARAMLGGTARYERVPYFYSDQFGLSMEYAGYSDLARDAAVSYRGDPASGSFIAFWTRNGRVVAGANVNAGDVNHFFEPIIRAGARHDPARLTDPSVSLESLAEG</sequence>
<dbReference type="InterPro" id="IPR050446">
    <property type="entry name" value="FAD-oxidoreductase/Apoptosis"/>
</dbReference>
<evidence type="ECO:0000259" key="5">
    <source>
        <dbReference type="Pfam" id="PF07992"/>
    </source>
</evidence>
<dbReference type="InterPro" id="IPR036188">
    <property type="entry name" value="FAD/NAD-bd_sf"/>
</dbReference>
<dbReference type="RefSeq" id="WP_386732411.1">
    <property type="nucleotide sequence ID" value="NZ_JBHSTP010000003.1"/>
</dbReference>
<dbReference type="PRINTS" id="PR00411">
    <property type="entry name" value="PNDRDTASEI"/>
</dbReference>
<dbReference type="PANTHER" id="PTHR43557">
    <property type="entry name" value="APOPTOSIS-INDUCING FACTOR 1"/>
    <property type="match status" value="1"/>
</dbReference>
<dbReference type="Pfam" id="PF14759">
    <property type="entry name" value="Reductase_C"/>
    <property type="match status" value="1"/>
</dbReference>
<comment type="cofactor">
    <cofactor evidence="1">
        <name>FAD</name>
        <dbReference type="ChEBI" id="CHEBI:57692"/>
    </cofactor>
</comment>
<keyword evidence="3" id="KW-0274">FAD</keyword>
<protein>
    <submittedName>
        <fullName evidence="7">NAD(P)/FAD-dependent oxidoreductase</fullName>
    </submittedName>
</protein>
<evidence type="ECO:0000313" key="7">
    <source>
        <dbReference type="EMBL" id="MFC6357046.1"/>
    </source>
</evidence>
<proteinExistence type="predicted"/>
<evidence type="ECO:0000256" key="4">
    <source>
        <dbReference type="ARBA" id="ARBA00023002"/>
    </source>
</evidence>
<evidence type="ECO:0000313" key="8">
    <source>
        <dbReference type="Proteomes" id="UP001596306"/>
    </source>
</evidence>
<gene>
    <name evidence="7" type="ORF">ACFQB0_13110</name>
</gene>
<dbReference type="Proteomes" id="UP001596306">
    <property type="component" value="Unassembled WGS sequence"/>
</dbReference>
<evidence type="ECO:0000256" key="1">
    <source>
        <dbReference type="ARBA" id="ARBA00001974"/>
    </source>
</evidence>
<dbReference type="InterPro" id="IPR016156">
    <property type="entry name" value="FAD/NAD-linked_Rdtase_dimer_sf"/>
</dbReference>
<dbReference type="Pfam" id="PF07992">
    <property type="entry name" value="Pyr_redox_2"/>
    <property type="match status" value="1"/>
</dbReference>
<feature type="domain" description="FAD/NAD(P)-binding" evidence="5">
    <location>
        <begin position="6"/>
        <end position="304"/>
    </location>
</feature>
<dbReference type="SUPFAM" id="SSF51905">
    <property type="entry name" value="FAD/NAD(P)-binding domain"/>
    <property type="match status" value="1"/>
</dbReference>
<dbReference type="PANTHER" id="PTHR43557:SF2">
    <property type="entry name" value="RIESKE DOMAIN-CONTAINING PROTEIN-RELATED"/>
    <property type="match status" value="1"/>
</dbReference>
<dbReference type="Gene3D" id="3.50.50.60">
    <property type="entry name" value="FAD/NAD(P)-binding domain"/>
    <property type="match status" value="2"/>
</dbReference>
<evidence type="ECO:0000259" key="6">
    <source>
        <dbReference type="Pfam" id="PF14759"/>
    </source>
</evidence>
<keyword evidence="8" id="KW-1185">Reference proteome</keyword>
<keyword evidence="4" id="KW-0560">Oxidoreductase</keyword>
<comment type="caution">
    <text evidence="7">The sequence shown here is derived from an EMBL/GenBank/DDBJ whole genome shotgun (WGS) entry which is preliminary data.</text>
</comment>
<evidence type="ECO:0000256" key="2">
    <source>
        <dbReference type="ARBA" id="ARBA00022630"/>
    </source>
</evidence>
<dbReference type="Gene3D" id="3.30.390.30">
    <property type="match status" value="1"/>
</dbReference>
<reference evidence="8" key="1">
    <citation type="journal article" date="2019" name="Int. J. Syst. Evol. Microbiol.">
        <title>The Global Catalogue of Microorganisms (GCM) 10K type strain sequencing project: providing services to taxonomists for standard genome sequencing and annotation.</title>
        <authorList>
            <consortium name="The Broad Institute Genomics Platform"/>
            <consortium name="The Broad Institute Genome Sequencing Center for Infectious Disease"/>
            <person name="Wu L."/>
            <person name="Ma J."/>
        </authorList>
    </citation>
    <scope>NUCLEOTIDE SEQUENCE [LARGE SCALE GENOMIC DNA]</scope>
    <source>
        <strain evidence="8">CCUG 43304</strain>
    </source>
</reference>
<dbReference type="PRINTS" id="PR00368">
    <property type="entry name" value="FADPNR"/>
</dbReference>
<evidence type="ECO:0000256" key="3">
    <source>
        <dbReference type="ARBA" id="ARBA00022827"/>
    </source>
</evidence>
<dbReference type="InterPro" id="IPR023753">
    <property type="entry name" value="FAD/NAD-binding_dom"/>
</dbReference>
<dbReference type="EMBL" id="JBHSTP010000003">
    <property type="protein sequence ID" value="MFC6357046.1"/>
    <property type="molecule type" value="Genomic_DNA"/>
</dbReference>
<organism evidence="7 8">
    <name type="scientific">Luethyella okanaganae</name>
    <dbReference type="NCBI Taxonomy" id="69372"/>
    <lineage>
        <taxon>Bacteria</taxon>
        <taxon>Bacillati</taxon>
        <taxon>Actinomycetota</taxon>
        <taxon>Actinomycetes</taxon>
        <taxon>Micrococcales</taxon>
        <taxon>Microbacteriaceae</taxon>
        <taxon>Luethyella</taxon>
    </lineage>
</organism>